<accession>A0A183SKY4</accession>
<dbReference type="AlphaFoldDB" id="A0A183SKY4"/>
<keyword evidence="2" id="KW-1185">Reference proteome</keyword>
<reference evidence="1 2" key="2">
    <citation type="submission" date="2018-11" db="EMBL/GenBank/DDBJ databases">
        <authorList>
            <consortium name="Pathogen Informatics"/>
        </authorList>
    </citation>
    <scope>NUCLEOTIDE SEQUENCE [LARGE SCALE GENOMIC DNA]</scope>
    <source>
        <strain evidence="1 2">NST_G2</strain>
    </source>
</reference>
<sequence length="189" mass="21835">MSDFQRLVTHVHRSFYGEDQTTQDHARANEIRPADYALLGGVSHTSIVPAYTRDYFDKETQWTDRHYRRQLLPKHLGRYALDCPSRAFEDHSTELYVRQREHASMLGRLLAERAIGGIKAEQHAKQKFQPDEELICKEVKDDSTTPPHPPPVGYARAVKLVSDGCNDVCRLQKYQKLQDAHELSGRLFF</sequence>
<evidence type="ECO:0000313" key="3">
    <source>
        <dbReference type="WBParaSite" id="SSLN_0000503701-mRNA-1"/>
    </source>
</evidence>
<evidence type="ECO:0000313" key="2">
    <source>
        <dbReference type="Proteomes" id="UP000275846"/>
    </source>
</evidence>
<gene>
    <name evidence="1" type="ORF">SSLN_LOCUS4882</name>
</gene>
<dbReference type="OrthoDB" id="6249868at2759"/>
<proteinExistence type="predicted"/>
<dbReference type="Proteomes" id="UP000275846">
    <property type="component" value="Unassembled WGS sequence"/>
</dbReference>
<reference evidence="3" key="1">
    <citation type="submission" date="2016-06" db="UniProtKB">
        <authorList>
            <consortium name="WormBaseParasite"/>
        </authorList>
    </citation>
    <scope>IDENTIFICATION</scope>
</reference>
<evidence type="ECO:0000313" key="1">
    <source>
        <dbReference type="EMBL" id="VDL91267.1"/>
    </source>
</evidence>
<name>A0A183SKY4_SCHSO</name>
<organism evidence="3">
    <name type="scientific">Schistocephalus solidus</name>
    <name type="common">Tapeworm</name>
    <dbReference type="NCBI Taxonomy" id="70667"/>
    <lineage>
        <taxon>Eukaryota</taxon>
        <taxon>Metazoa</taxon>
        <taxon>Spiralia</taxon>
        <taxon>Lophotrochozoa</taxon>
        <taxon>Platyhelminthes</taxon>
        <taxon>Cestoda</taxon>
        <taxon>Eucestoda</taxon>
        <taxon>Diphyllobothriidea</taxon>
        <taxon>Diphyllobothriidae</taxon>
        <taxon>Schistocephalus</taxon>
    </lineage>
</organism>
<protein>
    <submittedName>
        <fullName evidence="1 3">Uncharacterized protein</fullName>
    </submittedName>
</protein>
<dbReference type="WBParaSite" id="SSLN_0000503701-mRNA-1">
    <property type="protein sequence ID" value="SSLN_0000503701-mRNA-1"/>
    <property type="gene ID" value="SSLN_0000503701"/>
</dbReference>
<dbReference type="EMBL" id="UYSU01033033">
    <property type="protein sequence ID" value="VDL91267.1"/>
    <property type="molecule type" value="Genomic_DNA"/>
</dbReference>